<evidence type="ECO:0000313" key="3">
    <source>
        <dbReference type="Proteomes" id="UP000267251"/>
    </source>
</evidence>
<keyword evidence="3" id="KW-1185">Reference proteome</keyword>
<name>A0A4P9XY16_9FUNG</name>
<protein>
    <submittedName>
        <fullName evidence="2">Uncharacterized protein</fullName>
    </submittedName>
</protein>
<dbReference type="EMBL" id="KZ989024">
    <property type="protein sequence ID" value="RKP11306.1"/>
    <property type="molecule type" value="Genomic_DNA"/>
</dbReference>
<dbReference type="OrthoDB" id="10640011at2759"/>
<accession>A0A4P9XY16</accession>
<proteinExistence type="predicted"/>
<sequence length="74" mass="8627">MAENLKLRDQLRESRKEVVGLRQKIHQLERDALHDRATRKLELADYGTQVASLEVEKQQVINRLGKFTSPSKKK</sequence>
<gene>
    <name evidence="2" type="ORF">BJ684DRAFT_22143</name>
</gene>
<evidence type="ECO:0000256" key="1">
    <source>
        <dbReference type="SAM" id="Coils"/>
    </source>
</evidence>
<reference evidence="3" key="1">
    <citation type="journal article" date="2018" name="Nat. Microbiol.">
        <title>Leveraging single-cell genomics to expand the fungal tree of life.</title>
        <authorList>
            <person name="Ahrendt S.R."/>
            <person name="Quandt C.A."/>
            <person name="Ciobanu D."/>
            <person name="Clum A."/>
            <person name="Salamov A."/>
            <person name="Andreopoulos B."/>
            <person name="Cheng J.F."/>
            <person name="Woyke T."/>
            <person name="Pelin A."/>
            <person name="Henrissat B."/>
            <person name="Reynolds N.K."/>
            <person name="Benny G.L."/>
            <person name="Smith M.E."/>
            <person name="James T.Y."/>
            <person name="Grigoriev I.V."/>
        </authorList>
    </citation>
    <scope>NUCLEOTIDE SEQUENCE [LARGE SCALE GENOMIC DNA]</scope>
</reference>
<keyword evidence="1" id="KW-0175">Coiled coil</keyword>
<dbReference type="Proteomes" id="UP000267251">
    <property type="component" value="Unassembled WGS sequence"/>
</dbReference>
<dbReference type="AlphaFoldDB" id="A0A4P9XY16"/>
<feature type="coiled-coil region" evidence="1">
    <location>
        <begin position="4"/>
        <end position="31"/>
    </location>
</feature>
<organism evidence="2 3">
    <name type="scientific">Piptocephalis cylindrospora</name>
    <dbReference type="NCBI Taxonomy" id="1907219"/>
    <lineage>
        <taxon>Eukaryota</taxon>
        <taxon>Fungi</taxon>
        <taxon>Fungi incertae sedis</taxon>
        <taxon>Zoopagomycota</taxon>
        <taxon>Zoopagomycotina</taxon>
        <taxon>Zoopagomycetes</taxon>
        <taxon>Zoopagales</taxon>
        <taxon>Piptocephalidaceae</taxon>
        <taxon>Piptocephalis</taxon>
    </lineage>
</organism>
<evidence type="ECO:0000313" key="2">
    <source>
        <dbReference type="EMBL" id="RKP11306.1"/>
    </source>
</evidence>